<dbReference type="SMART" id="SM00387">
    <property type="entry name" value="HATPase_c"/>
    <property type="match status" value="1"/>
</dbReference>
<gene>
    <name evidence="8" type="ORF">CARN1_2123</name>
</gene>
<keyword evidence="6" id="KW-0902">Two-component regulatory system</keyword>
<dbReference type="CDD" id="cd00082">
    <property type="entry name" value="HisKA"/>
    <property type="match status" value="1"/>
</dbReference>
<dbReference type="InterPro" id="IPR050736">
    <property type="entry name" value="Sensor_HK_Regulatory"/>
</dbReference>
<evidence type="ECO:0000259" key="7">
    <source>
        <dbReference type="PROSITE" id="PS50109"/>
    </source>
</evidence>
<keyword evidence="3" id="KW-0597">Phosphoprotein</keyword>
<dbReference type="PROSITE" id="PS50109">
    <property type="entry name" value="HIS_KIN"/>
    <property type="match status" value="1"/>
</dbReference>
<dbReference type="EMBL" id="CABL01000001">
    <property type="protein sequence ID" value="CBH74236.1"/>
    <property type="molecule type" value="Genomic_DNA"/>
</dbReference>
<dbReference type="AlphaFoldDB" id="E6PCQ2"/>
<dbReference type="SMART" id="SM00388">
    <property type="entry name" value="HisKA"/>
    <property type="match status" value="1"/>
</dbReference>
<keyword evidence="5 8" id="KW-0418">Kinase</keyword>
<dbReference type="SUPFAM" id="SSF47384">
    <property type="entry name" value="Homodimeric domain of signal transducing histidine kinase"/>
    <property type="match status" value="1"/>
</dbReference>
<dbReference type="InterPro" id="IPR003594">
    <property type="entry name" value="HATPase_dom"/>
</dbReference>
<dbReference type="Pfam" id="PF00512">
    <property type="entry name" value="HisKA"/>
    <property type="match status" value="1"/>
</dbReference>
<feature type="domain" description="Histidine kinase" evidence="7">
    <location>
        <begin position="209"/>
        <end position="422"/>
    </location>
</feature>
<dbReference type="InterPro" id="IPR004358">
    <property type="entry name" value="Sig_transdc_His_kin-like_C"/>
</dbReference>
<dbReference type="Pfam" id="PF02518">
    <property type="entry name" value="HATPase_c"/>
    <property type="match status" value="1"/>
</dbReference>
<evidence type="ECO:0000256" key="6">
    <source>
        <dbReference type="ARBA" id="ARBA00023012"/>
    </source>
</evidence>
<reference evidence="8" key="1">
    <citation type="submission" date="2009-10" db="EMBL/GenBank/DDBJ databases">
        <title>Diversity of trophic interactions inside an arsenic-rich microbial ecosystem.</title>
        <authorList>
            <person name="Bertin P.N."/>
            <person name="Heinrich-Salmeron A."/>
            <person name="Pelletier E."/>
            <person name="Goulhen-Chollet F."/>
            <person name="Arsene-Ploetze F."/>
            <person name="Gallien S."/>
            <person name="Calteau A."/>
            <person name="Vallenet D."/>
            <person name="Casiot C."/>
            <person name="Chane-Woon-Ming B."/>
            <person name="Giloteaux L."/>
            <person name="Barakat M."/>
            <person name="Bonnefoy V."/>
            <person name="Bruneel O."/>
            <person name="Chandler M."/>
            <person name="Cleiss J."/>
            <person name="Duran R."/>
            <person name="Elbaz-Poulichet F."/>
            <person name="Fonknechten N."/>
            <person name="Lauga B."/>
            <person name="Mornico D."/>
            <person name="Ortet P."/>
            <person name="Schaeffer C."/>
            <person name="Siguier P."/>
            <person name="Alexander Thil Smith A."/>
            <person name="Van Dorsselaer A."/>
            <person name="Weissenbach J."/>
            <person name="Medigue C."/>
            <person name="Le Paslier D."/>
        </authorList>
    </citation>
    <scope>NUCLEOTIDE SEQUENCE</scope>
</reference>
<evidence type="ECO:0000256" key="2">
    <source>
        <dbReference type="ARBA" id="ARBA00012438"/>
    </source>
</evidence>
<dbReference type="PRINTS" id="PR00344">
    <property type="entry name" value="BCTRLSENSOR"/>
</dbReference>
<evidence type="ECO:0000256" key="1">
    <source>
        <dbReference type="ARBA" id="ARBA00000085"/>
    </source>
</evidence>
<evidence type="ECO:0000256" key="5">
    <source>
        <dbReference type="ARBA" id="ARBA00022777"/>
    </source>
</evidence>
<dbReference type="InterPro" id="IPR036890">
    <property type="entry name" value="HATPase_C_sf"/>
</dbReference>
<dbReference type="PANTHER" id="PTHR43711:SF31">
    <property type="entry name" value="HISTIDINE KINASE"/>
    <property type="match status" value="1"/>
</dbReference>
<evidence type="ECO:0000256" key="4">
    <source>
        <dbReference type="ARBA" id="ARBA00022679"/>
    </source>
</evidence>
<dbReference type="SUPFAM" id="SSF55781">
    <property type="entry name" value="GAF domain-like"/>
    <property type="match status" value="1"/>
</dbReference>
<keyword evidence="4 8" id="KW-0808">Transferase</keyword>
<dbReference type="EC" id="2.7.13.3" evidence="2"/>
<dbReference type="InterPro" id="IPR036097">
    <property type="entry name" value="HisK_dim/P_sf"/>
</dbReference>
<dbReference type="InterPro" id="IPR003661">
    <property type="entry name" value="HisK_dim/P_dom"/>
</dbReference>
<protein>
    <recommendedName>
        <fullName evidence="2">histidine kinase</fullName>
        <ecNumber evidence="2">2.7.13.3</ecNumber>
    </recommendedName>
</protein>
<dbReference type="Gene3D" id="1.10.287.130">
    <property type="match status" value="1"/>
</dbReference>
<dbReference type="InterPro" id="IPR005467">
    <property type="entry name" value="His_kinase_dom"/>
</dbReference>
<proteinExistence type="predicted"/>
<comment type="catalytic activity">
    <reaction evidence="1">
        <text>ATP + protein L-histidine = ADP + protein N-phospho-L-histidine.</text>
        <dbReference type="EC" id="2.7.13.3"/>
    </reaction>
</comment>
<dbReference type="Gene3D" id="3.30.565.10">
    <property type="entry name" value="Histidine kinase-like ATPase, C-terminal domain"/>
    <property type="match status" value="1"/>
</dbReference>
<comment type="caution">
    <text evidence="8">The sequence shown here is derived from an EMBL/GenBank/DDBJ whole genome shotgun (WGS) entry which is preliminary data.</text>
</comment>
<dbReference type="GO" id="GO:0000155">
    <property type="term" value="F:phosphorelay sensor kinase activity"/>
    <property type="evidence" value="ECO:0007669"/>
    <property type="project" value="InterPro"/>
</dbReference>
<evidence type="ECO:0000313" key="8">
    <source>
        <dbReference type="EMBL" id="CBH74236.1"/>
    </source>
</evidence>
<dbReference type="SUPFAM" id="SSF55874">
    <property type="entry name" value="ATPase domain of HSP90 chaperone/DNA topoisomerase II/histidine kinase"/>
    <property type="match status" value="1"/>
</dbReference>
<dbReference type="PANTHER" id="PTHR43711">
    <property type="entry name" value="TWO-COMPONENT HISTIDINE KINASE"/>
    <property type="match status" value="1"/>
</dbReference>
<evidence type="ECO:0000256" key="3">
    <source>
        <dbReference type="ARBA" id="ARBA00022553"/>
    </source>
</evidence>
<sequence>MTGEGEPLFEALLAVTQSILGAERGQDALEAIAHGVSRAFGFRYVSIVAAESPESDMMRRVMLGWSEESKAERLGEIVSRSATREFLSPEFEIYPHCYYFPAERFVEWRHALYSGENEGGIERSAPNRWHERDSIALVLADASDRMFGYISIDGPEDGAVPNRATLTRMRVFADLVGLALANVRARIAEAARRELLESRARSQSEFLGIVAHELRSPLAAIRGAAILLETNFERLAEPRRRDLLQAISASTTRMSTLFDDFLLLSRVDAGSLALQDENVDPHLIVNEALGRMRSEHPSRRFSARTPDEIPYVRGDETRIVQVLCNLLSNAVRYSPAGTQIGVSLQTVRSYVRFSVRNHGPGIPHEDRERLFTRFGQVGKHPDGTGLGLYLSRQLVELMGGQIDFESTPNDVTTFWFSLPIAVKA</sequence>
<accession>E6PCQ2</accession>
<name>E6PCQ2_9ZZZZ</name>
<organism evidence="8">
    <name type="scientific">mine drainage metagenome</name>
    <dbReference type="NCBI Taxonomy" id="410659"/>
    <lineage>
        <taxon>unclassified sequences</taxon>
        <taxon>metagenomes</taxon>
        <taxon>ecological metagenomes</taxon>
    </lineage>
</organism>